<dbReference type="RefSeq" id="XP_010764021.1">
    <property type="nucleotide sequence ID" value="XM_010765719.1"/>
</dbReference>
<dbReference type="VEuPathDB" id="FungiDB:PADG_08720"/>
<protein>
    <submittedName>
        <fullName evidence="1">Uncharacterized protein</fullName>
    </submittedName>
</protein>
<dbReference type="KEGG" id="pbn:PADG_08720"/>
<sequence length="180" mass="20111">MDPRFSSVASKLECFPLHWKFGIVLQRSFPGNDRLSHHLRAQEWICRDEVFSLDPKLNFRPIASLVPTFWGKTWNPEERLKVDGVQSVQQLSYNNARTSYKLCSESPLMSDDEIDDVGHAAYHRLRLVIKGNSSSQVDQPLSGPKEPRNKGTAGVCGVAPLITSTKDGVGQQSTHFSANT</sequence>
<evidence type="ECO:0000313" key="2">
    <source>
        <dbReference type="Proteomes" id="UP000001628"/>
    </source>
</evidence>
<keyword evidence="2" id="KW-1185">Reference proteome</keyword>
<accession>C1GN82</accession>
<gene>
    <name evidence="1" type="ORF">PADG_08720</name>
</gene>
<reference evidence="1 2" key="1">
    <citation type="journal article" date="2011" name="PLoS Genet.">
        <title>Comparative genomic analysis of human fungal pathogens causing paracoccidioidomycosis.</title>
        <authorList>
            <person name="Desjardins C.A."/>
            <person name="Champion M.D."/>
            <person name="Holder J.W."/>
            <person name="Muszewska A."/>
            <person name="Goldberg J."/>
            <person name="Bailao A.M."/>
            <person name="Brigido M.M."/>
            <person name="Ferreira M.E."/>
            <person name="Garcia A.M."/>
            <person name="Grynberg M."/>
            <person name="Gujja S."/>
            <person name="Heiman D.I."/>
            <person name="Henn M.R."/>
            <person name="Kodira C.D."/>
            <person name="Leon-Narvaez H."/>
            <person name="Longo L.V."/>
            <person name="Ma L.J."/>
            <person name="Malavazi I."/>
            <person name="Matsuo A.L."/>
            <person name="Morais F.V."/>
            <person name="Pereira M."/>
            <person name="Rodriguez-Brito S."/>
            <person name="Sakthikumar S."/>
            <person name="Salem-Izacc S.M."/>
            <person name="Sykes S.M."/>
            <person name="Teixeira M.M."/>
            <person name="Vallejo M.C."/>
            <person name="Walter M.E."/>
            <person name="Yandava C."/>
            <person name="Young S."/>
            <person name="Zeng Q."/>
            <person name="Zucker J."/>
            <person name="Felipe M.S."/>
            <person name="Goldman G.H."/>
            <person name="Haas B.J."/>
            <person name="McEwen J.G."/>
            <person name="Nino-Vega G."/>
            <person name="Puccia R."/>
            <person name="San-Blas G."/>
            <person name="Soares C.M."/>
            <person name="Birren B.W."/>
            <person name="Cuomo C.A."/>
        </authorList>
    </citation>
    <scope>NUCLEOTIDE SEQUENCE [LARGE SCALE GENOMIC DNA]</scope>
    <source>
        <strain evidence="1 2">Pb18</strain>
    </source>
</reference>
<dbReference type="AlphaFoldDB" id="C1GN82"/>
<organism evidence="1 2">
    <name type="scientific">Paracoccidioides brasiliensis (strain Pb18)</name>
    <dbReference type="NCBI Taxonomy" id="502780"/>
    <lineage>
        <taxon>Eukaryota</taxon>
        <taxon>Fungi</taxon>
        <taxon>Dikarya</taxon>
        <taxon>Ascomycota</taxon>
        <taxon>Pezizomycotina</taxon>
        <taxon>Eurotiomycetes</taxon>
        <taxon>Eurotiomycetidae</taxon>
        <taxon>Onygenales</taxon>
        <taxon>Ajellomycetaceae</taxon>
        <taxon>Paracoccidioides</taxon>
    </lineage>
</organism>
<dbReference type="GeneID" id="22586916"/>
<evidence type="ECO:0000313" key="1">
    <source>
        <dbReference type="EMBL" id="EEH46284.2"/>
    </source>
</evidence>
<dbReference type="HOGENOM" id="CLU_1496691_0_0_1"/>
<dbReference type="InParanoid" id="C1GN82"/>
<dbReference type="EMBL" id="KN275993">
    <property type="protein sequence ID" value="EEH46284.2"/>
    <property type="molecule type" value="Genomic_DNA"/>
</dbReference>
<proteinExistence type="predicted"/>
<name>C1GN82_PARBD</name>
<dbReference type="Proteomes" id="UP000001628">
    <property type="component" value="Unassembled WGS sequence"/>
</dbReference>